<dbReference type="AlphaFoldDB" id="A0A918VI35"/>
<reference evidence="2" key="2">
    <citation type="submission" date="2020-09" db="EMBL/GenBank/DDBJ databases">
        <authorList>
            <person name="Sun Q."/>
            <person name="Kim S."/>
        </authorList>
    </citation>
    <scope>NUCLEOTIDE SEQUENCE</scope>
    <source>
        <strain evidence="2">KCTC 12711</strain>
    </source>
</reference>
<feature type="transmembrane region" description="Helical" evidence="1">
    <location>
        <begin position="75"/>
        <end position="95"/>
    </location>
</feature>
<evidence type="ECO:0000256" key="1">
    <source>
        <dbReference type="SAM" id="Phobius"/>
    </source>
</evidence>
<keyword evidence="1" id="KW-1133">Transmembrane helix</keyword>
<feature type="transmembrane region" description="Helical" evidence="1">
    <location>
        <begin position="196"/>
        <end position="216"/>
    </location>
</feature>
<dbReference type="Pfam" id="PF12412">
    <property type="entry name" value="DUF3667"/>
    <property type="match status" value="1"/>
</dbReference>
<gene>
    <name evidence="2" type="ORF">GCM10008090_06860</name>
</gene>
<proteinExistence type="predicted"/>
<dbReference type="RefSeq" id="WP_189398592.1">
    <property type="nucleotide sequence ID" value="NZ_BMXA01000001.1"/>
</dbReference>
<feature type="transmembrane region" description="Helical" evidence="1">
    <location>
        <begin position="228"/>
        <end position="254"/>
    </location>
</feature>
<dbReference type="EMBL" id="BMXA01000001">
    <property type="protein sequence ID" value="GHA00594.1"/>
    <property type="molecule type" value="Genomic_DNA"/>
</dbReference>
<dbReference type="Proteomes" id="UP000614811">
    <property type="component" value="Unassembled WGS sequence"/>
</dbReference>
<reference evidence="2" key="1">
    <citation type="journal article" date="2014" name="Int. J. Syst. Evol. Microbiol.">
        <title>Complete genome sequence of Corynebacterium casei LMG S-19264T (=DSM 44701T), isolated from a smear-ripened cheese.</title>
        <authorList>
            <consortium name="US DOE Joint Genome Institute (JGI-PGF)"/>
            <person name="Walter F."/>
            <person name="Albersmeier A."/>
            <person name="Kalinowski J."/>
            <person name="Ruckert C."/>
        </authorList>
    </citation>
    <scope>NUCLEOTIDE SEQUENCE</scope>
    <source>
        <strain evidence="2">KCTC 12711</strain>
    </source>
</reference>
<feature type="transmembrane region" description="Helical" evidence="1">
    <location>
        <begin position="164"/>
        <end position="184"/>
    </location>
</feature>
<dbReference type="InterPro" id="IPR022134">
    <property type="entry name" value="DUF3667"/>
</dbReference>
<keyword evidence="1" id="KW-0812">Transmembrane</keyword>
<name>A0A918VI35_9GAMM</name>
<feature type="transmembrane region" description="Helical" evidence="1">
    <location>
        <begin position="135"/>
        <end position="152"/>
    </location>
</feature>
<evidence type="ECO:0000313" key="2">
    <source>
        <dbReference type="EMBL" id="GHA00594.1"/>
    </source>
</evidence>
<protein>
    <recommendedName>
        <fullName evidence="4">DUF3667 domain-containing protein</fullName>
    </recommendedName>
</protein>
<evidence type="ECO:0000313" key="3">
    <source>
        <dbReference type="Proteomes" id="UP000614811"/>
    </source>
</evidence>
<organism evidence="2 3">
    <name type="scientific">Arenicella chitinivorans</name>
    <dbReference type="NCBI Taxonomy" id="1329800"/>
    <lineage>
        <taxon>Bacteria</taxon>
        <taxon>Pseudomonadati</taxon>
        <taxon>Pseudomonadota</taxon>
        <taxon>Gammaproteobacteria</taxon>
        <taxon>Arenicellales</taxon>
        <taxon>Arenicellaceae</taxon>
        <taxon>Arenicella</taxon>
    </lineage>
</organism>
<comment type="caution">
    <text evidence="2">The sequence shown here is derived from an EMBL/GenBank/DDBJ whole genome shotgun (WGS) entry which is preliminary data.</text>
</comment>
<evidence type="ECO:0008006" key="4">
    <source>
        <dbReference type="Google" id="ProtNLM"/>
    </source>
</evidence>
<sequence>MINCLNCATQYEGNYCPECGQAAATNRITVKRSFQPEFLSGVFNFNRGFLAACISLLYRPGHLAMDYLCGQRKRYFNFIGLLLVLLAVEALIWSLSANSPVTFISHAFESSLRQNPGFTGFDGSKVETVLYNQRLLYLFGVPMAAILPWLLARQLKLNFAEHMVVATFMLALSTLYAILLIDWVGLLPLAFEHYVMLYSFSVLPVLLMNLLMYWQLLGYGSYNPLVRAILACVCAIWVNITVTLFMGLTLWLVIRPTA</sequence>
<keyword evidence="3" id="KW-1185">Reference proteome</keyword>
<accession>A0A918VI35</accession>
<keyword evidence="1" id="KW-0472">Membrane</keyword>